<dbReference type="PANTHER" id="PTHR24379">
    <property type="entry name" value="KRAB AND ZINC FINGER DOMAIN-CONTAINING"/>
    <property type="match status" value="1"/>
</dbReference>
<dbReference type="Proteomes" id="UP000198287">
    <property type="component" value="Unassembled WGS sequence"/>
</dbReference>
<evidence type="ECO:0000256" key="3">
    <source>
        <dbReference type="ARBA" id="ARBA00022771"/>
    </source>
</evidence>
<dbReference type="SMART" id="SM00355">
    <property type="entry name" value="ZnF_C2H2"/>
    <property type="match status" value="7"/>
</dbReference>
<evidence type="ECO:0000256" key="4">
    <source>
        <dbReference type="ARBA" id="ARBA00022833"/>
    </source>
</evidence>
<feature type="domain" description="C2H2-type" evidence="7">
    <location>
        <begin position="363"/>
        <end position="391"/>
    </location>
</feature>
<evidence type="ECO:0000313" key="8">
    <source>
        <dbReference type="EMBL" id="OXA58142.1"/>
    </source>
</evidence>
<feature type="domain" description="C2H2-type" evidence="7">
    <location>
        <begin position="397"/>
        <end position="425"/>
    </location>
</feature>
<evidence type="ECO:0000256" key="1">
    <source>
        <dbReference type="ARBA" id="ARBA00022723"/>
    </source>
</evidence>
<dbReference type="InterPro" id="IPR036236">
    <property type="entry name" value="Znf_C2H2_sf"/>
</dbReference>
<feature type="domain" description="C2H2-type" evidence="7">
    <location>
        <begin position="427"/>
        <end position="455"/>
    </location>
</feature>
<keyword evidence="3 5" id="KW-0863">Zinc-finger</keyword>
<reference evidence="8 9" key="1">
    <citation type="submission" date="2015-12" db="EMBL/GenBank/DDBJ databases">
        <title>The genome of Folsomia candida.</title>
        <authorList>
            <person name="Faddeeva A."/>
            <person name="Derks M.F."/>
            <person name="Anvar Y."/>
            <person name="Smit S."/>
            <person name="Van Straalen N."/>
            <person name="Roelofs D."/>
        </authorList>
    </citation>
    <scope>NUCLEOTIDE SEQUENCE [LARGE SCALE GENOMIC DNA]</scope>
    <source>
        <strain evidence="8 9">VU population</strain>
        <tissue evidence="8">Whole body</tissue>
    </source>
</reference>
<dbReference type="PANTHER" id="PTHR24379:SF121">
    <property type="entry name" value="C2H2-TYPE DOMAIN-CONTAINING PROTEIN"/>
    <property type="match status" value="1"/>
</dbReference>
<dbReference type="AlphaFoldDB" id="A0A226EKH4"/>
<evidence type="ECO:0000313" key="9">
    <source>
        <dbReference type="Proteomes" id="UP000198287"/>
    </source>
</evidence>
<dbReference type="PROSITE" id="PS00028">
    <property type="entry name" value="ZINC_FINGER_C2H2_1"/>
    <property type="match status" value="5"/>
</dbReference>
<sequence>MKEEEPLPSFLCFLKATFQALPPTNRKSPPPRNRRSSSLLIPDCSPHHCLLCGEIIQTLSNPAQKARGRRKKTNVKTKGSTSSFTDNDTALSMLRFISVDCLGFDVTMEQMEADLAEVSTSGNPVTTQIELFLCEGHIKFVAEGLKLEKLVQETISKLEIIKKTVKEGMIRNYPSSFNATELCKLEYGYDVKVKTEEDEQPIIPLEEEESEITIDRSIVDDVDFDFCEIDPFSDISRPQSFFGEQNDAYQKDIDPVGNQIVSFKDSPTGRITRSRKINNEINSTSEEGVLQPKLEEIEDDAQFIFIDSPSPNPSGDSYAEDWDELPPIKKRKRIAQKSTRNRSRKTKMNVTEVRRMRNWKRKIKCEICKQEFATAKERKAHRSTVHADIPPPIPDIFPCPLCEKVYKNKYELANHTQRVHSTNEPTFTCNECPAVYMIYADLRHHKLRRHTANAKKIITCPYCTTGKRYKGEINLSAHIRVQHKEGNALPKKHLVCEFCGKVYSNATDFKKHKLKVHLNAYAASICDVCGKKLSDPSSLKKHKLSQHQKSFQYKCELCGSGSLFKSHLIAHYKQTHPHLTEDELDGFIKNCTKVIDNTNPIYRQDEVSISSCMEISASSSSNILSITESTLKSVNEDGHQSHQQQSNENFHCSHVDSDKSSNNTAGFVELINCIQL</sequence>
<evidence type="ECO:0000256" key="5">
    <source>
        <dbReference type="PROSITE-ProRule" id="PRU00042"/>
    </source>
</evidence>
<evidence type="ECO:0000256" key="2">
    <source>
        <dbReference type="ARBA" id="ARBA00022737"/>
    </source>
</evidence>
<dbReference type="GO" id="GO:0008270">
    <property type="term" value="F:zinc ion binding"/>
    <property type="evidence" value="ECO:0007669"/>
    <property type="project" value="UniProtKB-KW"/>
</dbReference>
<name>A0A226EKH4_FOLCA</name>
<feature type="domain" description="C2H2-type" evidence="7">
    <location>
        <begin position="524"/>
        <end position="552"/>
    </location>
</feature>
<comment type="caution">
    <text evidence="8">The sequence shown here is derived from an EMBL/GenBank/DDBJ whole genome shotgun (WGS) entry which is preliminary data.</text>
</comment>
<keyword evidence="9" id="KW-1185">Reference proteome</keyword>
<gene>
    <name evidence="8" type="ORF">Fcan01_06818</name>
</gene>
<keyword evidence="4" id="KW-0862">Zinc</keyword>
<feature type="compositionally biased region" description="Basic residues" evidence="6">
    <location>
        <begin position="66"/>
        <end position="75"/>
    </location>
</feature>
<feature type="region of interest" description="Disordered" evidence="6">
    <location>
        <begin position="634"/>
        <end position="655"/>
    </location>
</feature>
<feature type="domain" description="C2H2-type" evidence="7">
    <location>
        <begin position="553"/>
        <end position="583"/>
    </location>
</feature>
<dbReference type="EMBL" id="LNIX01000003">
    <property type="protein sequence ID" value="OXA58142.1"/>
    <property type="molecule type" value="Genomic_DNA"/>
</dbReference>
<keyword evidence="2" id="KW-0677">Repeat</keyword>
<keyword evidence="1" id="KW-0479">Metal-binding</keyword>
<proteinExistence type="predicted"/>
<evidence type="ECO:0000256" key="6">
    <source>
        <dbReference type="SAM" id="MobiDB-lite"/>
    </source>
</evidence>
<dbReference type="Pfam" id="PF00096">
    <property type="entry name" value="zf-C2H2"/>
    <property type="match status" value="3"/>
</dbReference>
<feature type="region of interest" description="Disordered" evidence="6">
    <location>
        <begin position="63"/>
        <end position="82"/>
    </location>
</feature>
<dbReference type="OrthoDB" id="10039931at2759"/>
<protein>
    <recommendedName>
        <fullName evidence="7">C2H2-type domain-containing protein</fullName>
    </recommendedName>
</protein>
<dbReference type="Gene3D" id="3.30.160.60">
    <property type="entry name" value="Classic Zinc Finger"/>
    <property type="match status" value="3"/>
</dbReference>
<dbReference type="InterPro" id="IPR013087">
    <property type="entry name" value="Znf_C2H2_type"/>
</dbReference>
<evidence type="ECO:0000259" key="7">
    <source>
        <dbReference type="PROSITE" id="PS50157"/>
    </source>
</evidence>
<accession>A0A226EKH4</accession>
<dbReference type="SUPFAM" id="SSF57667">
    <property type="entry name" value="beta-beta-alpha zinc fingers"/>
    <property type="match status" value="2"/>
</dbReference>
<feature type="compositionally biased region" description="Polar residues" evidence="6">
    <location>
        <begin position="641"/>
        <end position="650"/>
    </location>
</feature>
<dbReference type="OMA" id="RHTANAK"/>
<dbReference type="PROSITE" id="PS50157">
    <property type="entry name" value="ZINC_FINGER_C2H2_2"/>
    <property type="match status" value="6"/>
</dbReference>
<organism evidence="8 9">
    <name type="scientific">Folsomia candida</name>
    <name type="common">Springtail</name>
    <dbReference type="NCBI Taxonomy" id="158441"/>
    <lineage>
        <taxon>Eukaryota</taxon>
        <taxon>Metazoa</taxon>
        <taxon>Ecdysozoa</taxon>
        <taxon>Arthropoda</taxon>
        <taxon>Hexapoda</taxon>
        <taxon>Collembola</taxon>
        <taxon>Entomobryomorpha</taxon>
        <taxon>Isotomoidea</taxon>
        <taxon>Isotomidae</taxon>
        <taxon>Proisotominae</taxon>
        <taxon>Folsomia</taxon>
    </lineage>
</organism>
<feature type="domain" description="C2H2-type" evidence="7">
    <location>
        <begin position="494"/>
        <end position="522"/>
    </location>
</feature>